<dbReference type="Gene3D" id="3.40.50.720">
    <property type="entry name" value="NAD(P)-binding Rossmann-like Domain"/>
    <property type="match status" value="1"/>
</dbReference>
<comment type="catalytic activity">
    <reaction evidence="1">
        <text>UDP-alpha-D-glucose = UDP-alpha-D-galactose</text>
        <dbReference type="Rhea" id="RHEA:22168"/>
        <dbReference type="ChEBI" id="CHEBI:58885"/>
        <dbReference type="ChEBI" id="CHEBI:66914"/>
        <dbReference type="EC" id="5.1.3.2"/>
    </reaction>
</comment>
<keyword evidence="14" id="KW-1185">Reference proteome</keyword>
<dbReference type="Gene3D" id="3.90.25.10">
    <property type="entry name" value="UDP-galactose 4-epimerase, domain 1"/>
    <property type="match status" value="1"/>
</dbReference>
<evidence type="ECO:0000256" key="4">
    <source>
        <dbReference type="ARBA" id="ARBA00007637"/>
    </source>
</evidence>
<dbReference type="PANTHER" id="PTHR43725:SF53">
    <property type="entry name" value="UDP-ARABINOSE 4-EPIMERASE 1"/>
    <property type="match status" value="1"/>
</dbReference>
<evidence type="ECO:0000256" key="3">
    <source>
        <dbReference type="ARBA" id="ARBA00004947"/>
    </source>
</evidence>
<evidence type="ECO:0000256" key="9">
    <source>
        <dbReference type="ARBA" id="ARBA00023277"/>
    </source>
</evidence>
<evidence type="ECO:0000313" key="14">
    <source>
        <dbReference type="Proteomes" id="UP000237968"/>
    </source>
</evidence>
<keyword evidence="7" id="KW-0520">NAD</keyword>
<dbReference type="EC" id="5.1.3.2" evidence="5"/>
<evidence type="ECO:0000313" key="13">
    <source>
        <dbReference type="EMBL" id="PRQ02414.1"/>
    </source>
</evidence>
<dbReference type="RefSeq" id="WP_106391759.1">
    <property type="nucleotide sequence ID" value="NZ_PVNK01000119.1"/>
</dbReference>
<dbReference type="NCBIfam" id="TIGR01179">
    <property type="entry name" value="galE"/>
    <property type="match status" value="1"/>
</dbReference>
<dbReference type="GO" id="GO:0003978">
    <property type="term" value="F:UDP-glucose 4-epimerase activity"/>
    <property type="evidence" value="ECO:0007669"/>
    <property type="project" value="UniProtKB-EC"/>
</dbReference>
<accession>A0A2S9YBC8</accession>
<feature type="domain" description="NAD-dependent epimerase/dehydratase" evidence="12">
    <location>
        <begin position="5"/>
        <end position="248"/>
    </location>
</feature>
<dbReference type="EMBL" id="PVNK01000119">
    <property type="protein sequence ID" value="PRQ02414.1"/>
    <property type="molecule type" value="Genomic_DNA"/>
</dbReference>
<evidence type="ECO:0000256" key="2">
    <source>
        <dbReference type="ARBA" id="ARBA00001911"/>
    </source>
</evidence>
<evidence type="ECO:0000256" key="11">
    <source>
        <dbReference type="ARBA" id="ARBA00033067"/>
    </source>
</evidence>
<organism evidence="13 14">
    <name type="scientific">Enhygromyxa salina</name>
    <dbReference type="NCBI Taxonomy" id="215803"/>
    <lineage>
        <taxon>Bacteria</taxon>
        <taxon>Pseudomonadati</taxon>
        <taxon>Myxococcota</taxon>
        <taxon>Polyangia</taxon>
        <taxon>Nannocystales</taxon>
        <taxon>Nannocystaceae</taxon>
        <taxon>Enhygromyxa</taxon>
    </lineage>
</organism>
<dbReference type="Pfam" id="PF01370">
    <property type="entry name" value="Epimerase"/>
    <property type="match status" value="1"/>
</dbReference>
<comment type="cofactor">
    <cofactor evidence="2">
        <name>NAD(+)</name>
        <dbReference type="ChEBI" id="CHEBI:57540"/>
    </cofactor>
</comment>
<gene>
    <name evidence="13" type="primary">galE_2</name>
    <name evidence="13" type="ORF">ENSA5_23410</name>
</gene>
<evidence type="ECO:0000256" key="8">
    <source>
        <dbReference type="ARBA" id="ARBA00023235"/>
    </source>
</evidence>
<sequence length="327" mass="34664">MAARVLVTGGAGYIGSFCARALTAAGYEVVVADDLSSGHPEAVDCRLVELDLRDRAGLGRLLGEGFDGVVHLAGLISVGESFEAPGRYVDVNVRGSLSLLDAMREHGVDCLVFSSTCALYAPSDEALDEDVALAPLSPYAETKLLIERAIELVRRQGLRAYCLRYFNAAGAAADASLGEAHAPETHLIPIAIERASRGQPLVVFGDDYPTPDGTCVRDYVHVLDLAEAHVRAMERLLAGAPGEALNLGTGRGASVREIAALVSRCLGRELAVELGPRRLGDQPSLVARATRASRSLDWTPRWGLEDIVASACAWHRAPRYGPGRGAA</sequence>
<evidence type="ECO:0000256" key="10">
    <source>
        <dbReference type="ARBA" id="ARBA00031367"/>
    </source>
</evidence>
<dbReference type="AlphaFoldDB" id="A0A2S9YBC8"/>
<proteinExistence type="inferred from homology"/>
<protein>
    <recommendedName>
        <fullName evidence="6">UDP-glucose 4-epimerase</fullName>
        <ecNumber evidence="5">5.1.3.2</ecNumber>
    </recommendedName>
    <alternativeName>
        <fullName evidence="11">Galactowaldenase</fullName>
    </alternativeName>
    <alternativeName>
        <fullName evidence="10">UDP-galactose 4-epimerase</fullName>
    </alternativeName>
</protein>
<keyword evidence="8 13" id="KW-0413">Isomerase</keyword>
<dbReference type="InterPro" id="IPR001509">
    <property type="entry name" value="Epimerase_deHydtase"/>
</dbReference>
<evidence type="ECO:0000256" key="6">
    <source>
        <dbReference type="ARBA" id="ARBA00018569"/>
    </source>
</evidence>
<dbReference type="InterPro" id="IPR036291">
    <property type="entry name" value="NAD(P)-bd_dom_sf"/>
</dbReference>
<dbReference type="PANTHER" id="PTHR43725">
    <property type="entry name" value="UDP-GLUCOSE 4-EPIMERASE"/>
    <property type="match status" value="1"/>
</dbReference>
<dbReference type="Proteomes" id="UP000237968">
    <property type="component" value="Unassembled WGS sequence"/>
</dbReference>
<dbReference type="UniPathway" id="UPA00214"/>
<reference evidence="13 14" key="1">
    <citation type="submission" date="2018-03" db="EMBL/GenBank/DDBJ databases">
        <title>Draft Genome Sequences of the Obligatory Marine Myxobacteria Enhygromyxa salina SWB005.</title>
        <authorList>
            <person name="Poehlein A."/>
            <person name="Moghaddam J.A."/>
            <person name="Harms H."/>
            <person name="Alanjari M."/>
            <person name="Koenig G.M."/>
            <person name="Daniel R."/>
            <person name="Schaeberle T.F."/>
        </authorList>
    </citation>
    <scope>NUCLEOTIDE SEQUENCE [LARGE SCALE GENOMIC DNA]</scope>
    <source>
        <strain evidence="13 14">SWB005</strain>
    </source>
</reference>
<dbReference type="InterPro" id="IPR005886">
    <property type="entry name" value="UDP_G4E"/>
</dbReference>
<dbReference type="GO" id="GO:0033499">
    <property type="term" value="P:galactose catabolic process via UDP-galactose, Leloir pathway"/>
    <property type="evidence" value="ECO:0007669"/>
    <property type="project" value="TreeGrafter"/>
</dbReference>
<evidence type="ECO:0000256" key="1">
    <source>
        <dbReference type="ARBA" id="ARBA00000083"/>
    </source>
</evidence>
<evidence type="ECO:0000256" key="5">
    <source>
        <dbReference type="ARBA" id="ARBA00013189"/>
    </source>
</evidence>
<evidence type="ECO:0000259" key="12">
    <source>
        <dbReference type="Pfam" id="PF01370"/>
    </source>
</evidence>
<dbReference type="SUPFAM" id="SSF51735">
    <property type="entry name" value="NAD(P)-binding Rossmann-fold domains"/>
    <property type="match status" value="1"/>
</dbReference>
<name>A0A2S9YBC8_9BACT</name>
<dbReference type="OrthoDB" id="9801785at2"/>
<evidence type="ECO:0000256" key="7">
    <source>
        <dbReference type="ARBA" id="ARBA00023027"/>
    </source>
</evidence>
<comment type="caution">
    <text evidence="13">The sequence shown here is derived from an EMBL/GenBank/DDBJ whole genome shotgun (WGS) entry which is preliminary data.</text>
</comment>
<keyword evidence="9" id="KW-0119">Carbohydrate metabolism</keyword>
<comment type="similarity">
    <text evidence="4">Belongs to the NAD(P)-dependent epimerase/dehydratase family.</text>
</comment>
<comment type="pathway">
    <text evidence="3">Carbohydrate metabolism; galactose metabolism.</text>
</comment>